<comment type="caution">
    <text evidence="1">The sequence shown here is derived from an EMBL/GenBank/DDBJ whole genome shotgun (WGS) entry which is preliminary data.</text>
</comment>
<evidence type="ECO:0000313" key="1">
    <source>
        <dbReference type="EMBL" id="KFL31451.1"/>
    </source>
</evidence>
<dbReference type="Proteomes" id="UP000028981">
    <property type="component" value="Unassembled WGS sequence"/>
</dbReference>
<dbReference type="STRING" id="46914.JP75_07820"/>
<reference evidence="1 2" key="1">
    <citation type="submission" date="2014-08" db="EMBL/GenBank/DDBJ databases">
        <authorList>
            <person name="Hassan Y.I."/>
            <person name="Lepp D."/>
            <person name="Zhou T."/>
        </authorList>
    </citation>
    <scope>NUCLEOTIDE SEQUENCE [LARGE SCALE GENOMIC DNA]</scope>
    <source>
        <strain evidence="1 2">IFO13584</strain>
    </source>
</reference>
<dbReference type="RefSeq" id="WP_035081209.1">
    <property type="nucleotide sequence ID" value="NZ_JQGC01000006.1"/>
</dbReference>
<evidence type="ECO:0000313" key="2">
    <source>
        <dbReference type="Proteomes" id="UP000028981"/>
    </source>
</evidence>
<dbReference type="AlphaFoldDB" id="A0A087M3J8"/>
<sequence>MATTVVFEGHPSKIDGNPFDVVTPFGKVQTISVGDSCEAEELFREALGEILDGPLDARLMQSVAQKAIDAYDALTSAAFKEAKAAQAGAA</sequence>
<protein>
    <submittedName>
        <fullName evidence="1">Uncharacterized protein</fullName>
    </submittedName>
</protein>
<proteinExistence type="predicted"/>
<dbReference type="EMBL" id="JQGC01000006">
    <property type="protein sequence ID" value="KFL31451.1"/>
    <property type="molecule type" value="Genomic_DNA"/>
</dbReference>
<gene>
    <name evidence="1" type="ORF">JP75_07820</name>
</gene>
<name>A0A087M3J8_9HYPH</name>
<keyword evidence="2" id="KW-1185">Reference proteome</keyword>
<organism evidence="1 2">
    <name type="scientific">Devosia riboflavina</name>
    <dbReference type="NCBI Taxonomy" id="46914"/>
    <lineage>
        <taxon>Bacteria</taxon>
        <taxon>Pseudomonadati</taxon>
        <taxon>Pseudomonadota</taxon>
        <taxon>Alphaproteobacteria</taxon>
        <taxon>Hyphomicrobiales</taxon>
        <taxon>Devosiaceae</taxon>
        <taxon>Devosia</taxon>
    </lineage>
</organism>
<accession>A0A087M3J8</accession>